<dbReference type="EMBL" id="DAKRPA010000001">
    <property type="protein sequence ID" value="DBA05394.1"/>
    <property type="molecule type" value="Genomic_DNA"/>
</dbReference>
<dbReference type="InterPro" id="IPR002156">
    <property type="entry name" value="RNaseH_domain"/>
</dbReference>
<name>A0AAV2ZJ70_9STRA</name>
<dbReference type="AlphaFoldDB" id="A0AAV2ZJ70"/>
<dbReference type="Proteomes" id="UP001146120">
    <property type="component" value="Unassembled WGS sequence"/>
</dbReference>
<dbReference type="GO" id="GO:0004523">
    <property type="term" value="F:RNA-DNA hybrid ribonuclease activity"/>
    <property type="evidence" value="ECO:0007669"/>
    <property type="project" value="InterPro"/>
</dbReference>
<comment type="caution">
    <text evidence="2">The sequence shown here is derived from an EMBL/GenBank/DDBJ whole genome shotgun (WGS) entry which is preliminary data.</text>
</comment>
<evidence type="ECO:0000259" key="1">
    <source>
        <dbReference type="Pfam" id="PF13456"/>
    </source>
</evidence>
<evidence type="ECO:0000313" key="2">
    <source>
        <dbReference type="EMBL" id="DBA05394.1"/>
    </source>
</evidence>
<keyword evidence="3" id="KW-1185">Reference proteome</keyword>
<dbReference type="Pfam" id="PF13456">
    <property type="entry name" value="RVT_3"/>
    <property type="match status" value="1"/>
</dbReference>
<dbReference type="Gene3D" id="3.30.420.10">
    <property type="entry name" value="Ribonuclease H-like superfamily/Ribonuclease H"/>
    <property type="match status" value="1"/>
</dbReference>
<reference evidence="2" key="1">
    <citation type="submission" date="2022-11" db="EMBL/GenBank/DDBJ databases">
        <authorList>
            <person name="Morgan W.R."/>
            <person name="Tartar A."/>
        </authorList>
    </citation>
    <scope>NUCLEOTIDE SEQUENCE</scope>
    <source>
        <strain evidence="2">ARSEF 373</strain>
    </source>
</reference>
<evidence type="ECO:0000313" key="3">
    <source>
        <dbReference type="Proteomes" id="UP001146120"/>
    </source>
</evidence>
<dbReference type="SUPFAM" id="SSF53098">
    <property type="entry name" value="Ribonuclease H-like"/>
    <property type="match status" value="1"/>
</dbReference>
<organism evidence="2 3">
    <name type="scientific">Lagenidium giganteum</name>
    <dbReference type="NCBI Taxonomy" id="4803"/>
    <lineage>
        <taxon>Eukaryota</taxon>
        <taxon>Sar</taxon>
        <taxon>Stramenopiles</taxon>
        <taxon>Oomycota</taxon>
        <taxon>Peronosporomycetes</taxon>
        <taxon>Pythiales</taxon>
        <taxon>Pythiaceae</taxon>
    </lineage>
</organism>
<gene>
    <name evidence="2" type="ORF">N0F65_007556</name>
</gene>
<proteinExistence type="predicted"/>
<accession>A0AAV2ZJ70</accession>
<dbReference type="InterPro" id="IPR012337">
    <property type="entry name" value="RNaseH-like_sf"/>
</dbReference>
<reference evidence="2" key="2">
    <citation type="journal article" date="2023" name="Microbiol Resour">
        <title>Decontamination and Annotation of the Draft Genome Sequence of the Oomycete Lagenidium giganteum ARSEF 373.</title>
        <authorList>
            <person name="Morgan W.R."/>
            <person name="Tartar A."/>
        </authorList>
    </citation>
    <scope>NUCLEOTIDE SEQUENCE</scope>
    <source>
        <strain evidence="2">ARSEF 373</strain>
    </source>
</reference>
<dbReference type="InterPro" id="IPR036397">
    <property type="entry name" value="RNaseH_sf"/>
</dbReference>
<feature type="domain" description="RNase H type-1" evidence="1">
    <location>
        <begin position="35"/>
        <end position="97"/>
    </location>
</feature>
<dbReference type="GO" id="GO:0003676">
    <property type="term" value="F:nucleic acid binding"/>
    <property type="evidence" value="ECO:0007669"/>
    <property type="project" value="InterPro"/>
</dbReference>
<protein>
    <recommendedName>
        <fullName evidence="1">RNase H type-1 domain-containing protein</fullName>
    </recommendedName>
</protein>
<sequence>MRPTGGCKAVCHVYIDSAILSDIEDQYCYFGLDVTNNQMEAEALHQGLQALLDLGLTEAHVVGDSLMILSQYDQFRLPKHKQLERMYWTTRKLISRLLDAPLQSLHKMADAAVKHALDGKYNSAGPPTDQHTDITQHLANDVDALVISAAQLSLE</sequence>